<sequence length="2041" mass="230857">MNTYEFLSHLRSLDVKLFLDGERLKCKAPKGILTPQLQAQIAERKAEILAFLHKDALSAIKPVSRTENLPLSFAQARLWFLDKLQPNSGFYNIHIVWRFSGQLSIDALQSSLNEIICRHEALRTNFVTQENQPVQIIAATLSLPLEIANLRHLSPEEREVEMQRLVTDEAVRPFDLEQEALVRATLLQLGLTEYVFVLTAHHIIFDGWSVGVFVQELATLYTAFWTNKPAILPELPVQYADFAVWQRQWLEQEGLAEQLSYWQQQLEGAPTLLELPTDRPRPAIQTNRGKHQQFTLLRSQGDAMDSLSKRAGVTPFMAFFAVFVTLLYRYTGEKDIVVGTPIAGRNRSEIEGIIGLFVNTLVLRTDLSGDPSFEQLLIRVREVSLQAYTHQDLPFEKLVDALQIKRSLSHLPLFQVMFDLQNVPIPSLDLPEINVSSFPVETGTAKFDLALSIENTSSGLIAEWEYNSDLFDDATIARMAGNFQTLLTAIVTNPEQPISQLPLLTEIEQHQLLIEWNNTKKDYPLDKCIHQLFESQVKRNPDAVAVELAGEKLTYQELNQRANQLAHHLINLGVNADVLVGICVERTPLMVIGLLAILKAGSGYVPLDPAYPRERLAYMLDDSQAQILLTQQQLIDSLPSTGTKVICLDSDWELISKQSQKNPETEVKPHNLAYVIYTSGSTGKPKGVMIEHRSLVNFTLSVADKYKISNTDRILQAASISFDAAAEEIYPCLLSGATLVLRTAEMLGSISTFVEKCWEWNLTVLMVGTAYWHQLTSELATTNDTLPTSVRLISTGGEKWLPEKLKLWQKCMDKRSLVHNLKSPPMLMNGYGPTEATVLSTVYDLSQLVVEDTQTRQLIGKAFDNVQIYILDSYLQPVPIGVPGELHIGGVGLARGYLHRPDLTAQKFIPNPFNQSERLYKTGDLVRYLPDGNIEFIGRIDNQVKIRGFRIELGEIETVLVTHPQVLEAVVIDSDDIPGSKRLVAYVVTRSKSEIKGQLRSFVKQKLPDYMIPSAFVVLDALPLTPNGKLDRRNLPKPDTARHELETDLVAPNTESEEILAKIWREVLHLEQVGIHDNFFELGGDSILSIQIIFKAKQAGLQLTAKQIFQHQTIAELAAVNNVTRIVRAEQGLVTGLLPLTPIQNWFFAQNFLEPHHFNQSFLLEVPQTLDPALLSLVVQQLLLHHDALRLRFVQSNSDWQQINATPDDTISFSHVDLSGISEAEQKETIEATAASLQTSLNLAAGAIVRVVFFALGTDKASRLLIIIHHLAVDGVSWRILLEDLQTAYQQISRGEKIQLRSKTTSFKYWAEKLNAYAQSDTAKQELTYWQGISRTQITRIPVDHALGANTVASTRIVSVSLSPSETRALLQEVPKAYKTQINDILLTALVQTLSKWTGSSSVLLDLEGHGREDIFDDVDLSRTVGWFTAIFPVLLELKATDNLADVIKSIKEQLRAVPNRGIGYGVLRYLSGDADITSQLSATPQPEISFNYLGQFDWGTQENSFYKPASESVGAEHSQSESCDRLLDINGLVVEGQLQLDWTYSENFHQRATIENLAQDFVERLQSLIAHCLSADISANQTIHHQENNLSAPLHLLELTENISDLLPEDTELAYPLAKMQEFMLYHYANDHQKMGVYHGQESFDIYDDHLSLNAFKKALEILVQKHPTLRTAFIFHNGKPVCQVVKKNLIFSINEKDISNIESDAQENYIDEVVKQDRQNLFNVENPHEPLFRLWIFRKAENRFEFFMSIHHAITDGWSSIEFLNQLYDLYSAIKKGEEITVSTAANVYQEFVTLEKEIIGSPDASNFWRLHLRDYTYKPLQPLINSGKQVEYTAEEYNFGSEIIADLREYSRKLKVSPKAIFLSTYLDLIGTFIKEKTVSVGVISNGRTERLSDPFGALGLFWNIVPFCQIITEDKGAQIKNVQQSLIDIEPYVRYPLLQIFSDQQLKPISRAELFFATFNFVHFHNAKDVSEHTGLEINRRRFHDKFNFPLNYGVAMESFSGNVSIRVEYDRIYFSCQDIRSMLQNYIEILKNTVNR</sequence>
<accession>K9ZK03</accession>
<dbReference type="FunFam" id="3.30.559.10:FF:000012">
    <property type="entry name" value="Non-ribosomal peptide synthetase"/>
    <property type="match status" value="1"/>
</dbReference>
<dbReference type="EC" id="5.1.1.13" evidence="7"/>
<dbReference type="PANTHER" id="PTHR45398:SF1">
    <property type="entry name" value="ENZYME, PUTATIVE (JCVI)-RELATED"/>
    <property type="match status" value="1"/>
</dbReference>
<dbReference type="Gene3D" id="1.10.10.1830">
    <property type="entry name" value="Non-ribosomal peptide synthase, adenylation domain"/>
    <property type="match status" value="1"/>
</dbReference>
<dbReference type="InterPro" id="IPR010071">
    <property type="entry name" value="AA_adenyl_dom"/>
</dbReference>
<comment type="cofactor">
    <cofactor evidence="1">
        <name>pantetheine 4'-phosphate</name>
        <dbReference type="ChEBI" id="CHEBI:47942"/>
    </cofactor>
</comment>
<gene>
    <name evidence="7" type="ordered locus">Anacy_3712</name>
</gene>
<dbReference type="GO" id="GO:0044550">
    <property type="term" value="P:secondary metabolite biosynthetic process"/>
    <property type="evidence" value="ECO:0007669"/>
    <property type="project" value="UniProtKB-ARBA"/>
</dbReference>
<reference evidence="8" key="1">
    <citation type="journal article" date="2013" name="Proc. Natl. Acad. Sci. U.S.A.">
        <title>Improving the coverage of the cyanobacterial phylum using diversity-driven genome sequencing.</title>
        <authorList>
            <person name="Shih P.M."/>
            <person name="Wu D."/>
            <person name="Latifi A."/>
            <person name="Axen S.D."/>
            <person name="Fewer D.P."/>
            <person name="Talla E."/>
            <person name="Calteau A."/>
            <person name="Cai F."/>
            <person name="Tandeau de Marsac N."/>
            <person name="Rippka R."/>
            <person name="Herdman M."/>
            <person name="Sivonen K."/>
            <person name="Coursin T."/>
            <person name="Laurent T."/>
            <person name="Goodwin L."/>
            <person name="Nolan M."/>
            <person name="Davenport K.W."/>
            <person name="Han C.S."/>
            <person name="Rubin E.M."/>
            <person name="Eisen J.A."/>
            <person name="Woyke T."/>
            <person name="Gugger M."/>
            <person name="Kerfeld C.A."/>
        </authorList>
    </citation>
    <scope>NUCLEOTIDE SEQUENCE [LARGE SCALE GENOMIC DNA]</scope>
    <source>
        <strain evidence="8">ATCC 27899 / PCC 7122</strain>
    </source>
</reference>
<evidence type="ECO:0000256" key="3">
    <source>
        <dbReference type="ARBA" id="ARBA00022450"/>
    </source>
</evidence>
<dbReference type="PATRIC" id="fig|272123.3.peg.4033"/>
<dbReference type="Gene3D" id="3.30.300.30">
    <property type="match status" value="1"/>
</dbReference>
<organism evidence="7 8">
    <name type="scientific">Anabaena cylindrica (strain ATCC 27899 / PCC 7122)</name>
    <dbReference type="NCBI Taxonomy" id="272123"/>
    <lineage>
        <taxon>Bacteria</taxon>
        <taxon>Bacillati</taxon>
        <taxon>Cyanobacteriota</taxon>
        <taxon>Cyanophyceae</taxon>
        <taxon>Nostocales</taxon>
        <taxon>Nostocaceae</taxon>
        <taxon>Anabaena</taxon>
    </lineage>
</organism>
<keyword evidence="8" id="KW-1185">Reference proteome</keyword>
<dbReference type="Gene3D" id="2.30.38.10">
    <property type="entry name" value="Luciferase, Domain 3"/>
    <property type="match status" value="1"/>
</dbReference>
<dbReference type="eggNOG" id="COG1020">
    <property type="taxonomic scope" value="Bacteria"/>
</dbReference>
<dbReference type="STRING" id="272123.Anacy_3712"/>
<evidence type="ECO:0000313" key="8">
    <source>
        <dbReference type="Proteomes" id="UP000010474"/>
    </source>
</evidence>
<dbReference type="SUPFAM" id="SSF52777">
    <property type="entry name" value="CoA-dependent acyltransferases"/>
    <property type="match status" value="6"/>
</dbReference>
<dbReference type="Proteomes" id="UP000010474">
    <property type="component" value="Chromosome"/>
</dbReference>
<feature type="domain" description="Carrier" evidence="6">
    <location>
        <begin position="1051"/>
        <end position="1125"/>
    </location>
</feature>
<dbReference type="FunFam" id="3.40.50.12780:FF:000012">
    <property type="entry name" value="Non-ribosomal peptide synthetase"/>
    <property type="match status" value="1"/>
</dbReference>
<dbReference type="Gene3D" id="1.10.1200.10">
    <property type="entry name" value="ACP-like"/>
    <property type="match status" value="1"/>
</dbReference>
<comment type="similarity">
    <text evidence="2">Belongs to the ATP-dependent AMP-binding enzyme family.</text>
</comment>
<dbReference type="NCBIfam" id="TIGR01733">
    <property type="entry name" value="AA-adenyl-dom"/>
    <property type="match status" value="1"/>
</dbReference>
<dbReference type="FunFam" id="3.40.50.980:FF:000001">
    <property type="entry name" value="Non-ribosomal peptide synthetase"/>
    <property type="match status" value="1"/>
</dbReference>
<evidence type="ECO:0000256" key="5">
    <source>
        <dbReference type="ARBA" id="ARBA00023194"/>
    </source>
</evidence>
<keyword evidence="7" id="KW-0413">Isomerase</keyword>
<dbReference type="KEGG" id="acy:Anacy_3712"/>
<dbReference type="NCBIfam" id="TIGR01720">
    <property type="entry name" value="NRPS-para261"/>
    <property type="match status" value="1"/>
</dbReference>
<dbReference type="EMBL" id="CP003659">
    <property type="protein sequence ID" value="AFZ59099.1"/>
    <property type="molecule type" value="Genomic_DNA"/>
</dbReference>
<dbReference type="PROSITE" id="PS00455">
    <property type="entry name" value="AMP_BINDING"/>
    <property type="match status" value="1"/>
</dbReference>
<dbReference type="InterPro" id="IPR006162">
    <property type="entry name" value="Ppantetheine_attach_site"/>
</dbReference>
<dbReference type="FunFam" id="3.30.300.30:FF:000010">
    <property type="entry name" value="Enterobactin synthetase component F"/>
    <property type="match status" value="1"/>
</dbReference>
<evidence type="ECO:0000259" key="6">
    <source>
        <dbReference type="PROSITE" id="PS50075"/>
    </source>
</evidence>
<dbReference type="Pfam" id="PF13193">
    <property type="entry name" value="AMP-binding_C"/>
    <property type="match status" value="1"/>
</dbReference>
<dbReference type="InterPro" id="IPR020845">
    <property type="entry name" value="AMP-binding_CS"/>
</dbReference>
<dbReference type="GO" id="GO:0008610">
    <property type="term" value="P:lipid biosynthetic process"/>
    <property type="evidence" value="ECO:0007669"/>
    <property type="project" value="UniProtKB-ARBA"/>
</dbReference>
<protein>
    <submittedName>
        <fullName evidence="7">Amino acid adenylation domain protein</fullName>
        <ecNumber evidence="7">5.1.1.13</ecNumber>
    </submittedName>
</protein>
<dbReference type="GO" id="GO:0047689">
    <property type="term" value="F:aspartate racemase activity"/>
    <property type="evidence" value="ECO:0007669"/>
    <property type="project" value="UniProtKB-EC"/>
</dbReference>
<dbReference type="InterPro" id="IPR010060">
    <property type="entry name" value="NRPS_synth"/>
</dbReference>
<name>K9ZK03_ANACC</name>
<dbReference type="InterPro" id="IPR001242">
    <property type="entry name" value="Condensation_dom"/>
</dbReference>
<dbReference type="PROSITE" id="PS50075">
    <property type="entry name" value="CARRIER"/>
    <property type="match status" value="1"/>
</dbReference>
<dbReference type="OrthoDB" id="9757538at2"/>
<dbReference type="Pfam" id="PF18563">
    <property type="entry name" value="TubC_N"/>
    <property type="match status" value="1"/>
</dbReference>
<dbReference type="PROSITE" id="PS00012">
    <property type="entry name" value="PHOSPHOPANTETHEINE"/>
    <property type="match status" value="1"/>
</dbReference>
<dbReference type="FunFam" id="1.10.1200.10:FF:000005">
    <property type="entry name" value="Nonribosomal peptide synthetase 1"/>
    <property type="match status" value="1"/>
</dbReference>
<evidence type="ECO:0000256" key="4">
    <source>
        <dbReference type="ARBA" id="ARBA00022553"/>
    </source>
</evidence>
<dbReference type="InterPro" id="IPR036736">
    <property type="entry name" value="ACP-like_sf"/>
</dbReference>
<dbReference type="Pfam" id="PF00501">
    <property type="entry name" value="AMP-binding"/>
    <property type="match status" value="1"/>
</dbReference>
<evidence type="ECO:0000313" key="7">
    <source>
        <dbReference type="EMBL" id="AFZ59099.1"/>
    </source>
</evidence>
<dbReference type="Pfam" id="PF00550">
    <property type="entry name" value="PP-binding"/>
    <property type="match status" value="1"/>
</dbReference>
<dbReference type="SUPFAM" id="SSF47336">
    <property type="entry name" value="ACP-like"/>
    <property type="match status" value="1"/>
</dbReference>
<dbReference type="SUPFAM" id="SSF56801">
    <property type="entry name" value="Acetyl-CoA synthetase-like"/>
    <property type="match status" value="1"/>
</dbReference>
<dbReference type="GO" id="GO:0017000">
    <property type="term" value="P:antibiotic biosynthetic process"/>
    <property type="evidence" value="ECO:0007669"/>
    <property type="project" value="UniProtKB-KW"/>
</dbReference>
<evidence type="ECO:0000256" key="2">
    <source>
        <dbReference type="ARBA" id="ARBA00006432"/>
    </source>
</evidence>
<dbReference type="HOGENOM" id="CLU_000022_2_2_3"/>
<dbReference type="RefSeq" id="WP_015215720.1">
    <property type="nucleotide sequence ID" value="NC_019771.1"/>
</dbReference>
<evidence type="ECO:0000256" key="1">
    <source>
        <dbReference type="ARBA" id="ARBA00001957"/>
    </source>
</evidence>
<dbReference type="Gene3D" id="3.30.559.30">
    <property type="entry name" value="Nonribosomal peptide synthetase, condensation domain"/>
    <property type="match status" value="3"/>
</dbReference>
<dbReference type="InterPro" id="IPR000873">
    <property type="entry name" value="AMP-dep_synth/lig_dom"/>
</dbReference>
<dbReference type="Gene3D" id="3.40.50.980">
    <property type="match status" value="2"/>
</dbReference>
<dbReference type="Gene3D" id="3.30.559.10">
    <property type="entry name" value="Chloramphenicol acetyltransferase-like domain"/>
    <property type="match status" value="3"/>
</dbReference>
<dbReference type="CDD" id="cd19534">
    <property type="entry name" value="E_NRPS"/>
    <property type="match status" value="1"/>
</dbReference>
<keyword evidence="3" id="KW-0596">Phosphopantetheine</keyword>
<dbReference type="GO" id="GO:0043041">
    <property type="term" value="P:amino acid activation for nonribosomal peptide biosynthetic process"/>
    <property type="evidence" value="ECO:0007669"/>
    <property type="project" value="UniProtKB-ARBA"/>
</dbReference>
<dbReference type="InterPro" id="IPR009081">
    <property type="entry name" value="PP-bd_ACP"/>
</dbReference>
<dbReference type="InterPro" id="IPR023213">
    <property type="entry name" value="CAT-like_dom_sf"/>
</dbReference>
<dbReference type="InterPro" id="IPR025110">
    <property type="entry name" value="AMP-bd_C"/>
</dbReference>
<dbReference type="InterPro" id="IPR044894">
    <property type="entry name" value="TubC_N_sf"/>
</dbReference>
<proteinExistence type="inferred from homology"/>
<dbReference type="CDD" id="cd19531">
    <property type="entry name" value="LCL_NRPS-like"/>
    <property type="match status" value="1"/>
</dbReference>
<dbReference type="InterPro" id="IPR045851">
    <property type="entry name" value="AMP-bd_C_sf"/>
</dbReference>
<dbReference type="FunFam" id="2.30.38.10:FF:000001">
    <property type="entry name" value="Non-ribosomal peptide synthetase PvdI"/>
    <property type="match status" value="1"/>
</dbReference>
<dbReference type="Pfam" id="PF00668">
    <property type="entry name" value="Condensation"/>
    <property type="match status" value="3"/>
</dbReference>
<keyword evidence="4" id="KW-0597">Phosphoprotein</keyword>
<dbReference type="InterPro" id="IPR041464">
    <property type="entry name" value="TubC_N"/>
</dbReference>
<dbReference type="PANTHER" id="PTHR45398">
    <property type="match status" value="1"/>
</dbReference>
<keyword evidence="5" id="KW-0045">Antibiotic biosynthesis</keyword>